<dbReference type="FunFam" id="2.60.40.3780:FF:000001">
    <property type="entry name" value="L,D-transpeptidase 2"/>
    <property type="match status" value="1"/>
</dbReference>
<dbReference type="Gene3D" id="2.60.40.3710">
    <property type="match status" value="1"/>
</dbReference>
<dbReference type="GO" id="GO:0016746">
    <property type="term" value="F:acyltransferase activity"/>
    <property type="evidence" value="ECO:0007669"/>
    <property type="project" value="UniProtKB-KW"/>
</dbReference>
<evidence type="ECO:0000256" key="7">
    <source>
        <dbReference type="ARBA" id="ARBA00060592"/>
    </source>
</evidence>
<dbReference type="InterPro" id="IPR041280">
    <property type="entry name" value="Big_10"/>
</dbReference>
<feature type="chain" id="PRO_5027073929" evidence="10">
    <location>
        <begin position="31"/>
        <end position="451"/>
    </location>
</feature>
<sequence>MSPADQPLPINRRRALTALVLGVAAPGALAACSNLPGTKTAEQAPPPKPTLTFTPADAAKDVVPTAPVSLQVKDGWLQRVALTNADGKPVAGTLNRDRTAFTVTEPLGFGAVYTWTGSVVGRDGKASPVAASFVTLNPTTQVNGQFQLSDGQTVGVAAPIIMQFDAAIDNAHKPDVERAMTVVTDPPTEGSWAWLPDEAKGSRLHWRTRDYYQPGTKVHVDARLYGVKFGDDAYGAADSTLDFDIGRRQVVKADSTSHRIQVITDAGVIMDFPCSYGEADKPRNVTRSGIHVVSEKYADFYMTNQAAGYSNVHERWAVRISNNGEFIHANPASSGAQGNTNVTNGCINLSTADAEQYFNTAIYGDPVEVTGTSIQLSYADGDIWDWAVDWDEWKSMSALSDTKPVSSMPSTAPATPTDAPTLSGTPTTTTPSPTTTSSSSSPTSSSVTPGG</sequence>
<evidence type="ECO:0000256" key="8">
    <source>
        <dbReference type="PROSITE-ProRule" id="PRU01373"/>
    </source>
</evidence>
<dbReference type="GO" id="GO:0005576">
    <property type="term" value="C:extracellular region"/>
    <property type="evidence" value="ECO:0007669"/>
    <property type="project" value="TreeGrafter"/>
</dbReference>
<dbReference type="KEGG" id="many:MANY_47090"/>
<evidence type="ECO:0000256" key="3">
    <source>
        <dbReference type="ARBA" id="ARBA00022960"/>
    </source>
</evidence>
<dbReference type="InterPro" id="IPR038063">
    <property type="entry name" value="Transpep_catalytic_dom"/>
</dbReference>
<name>A0A6N4WHG0_9MYCO</name>
<gene>
    <name evidence="12" type="ORF">MANY_47090</name>
</gene>
<protein>
    <submittedName>
        <fullName evidence="12">Transpeptidase</fullName>
    </submittedName>
</protein>
<dbReference type="EMBL" id="AP022620">
    <property type="protein sequence ID" value="BBZ79372.1"/>
    <property type="molecule type" value="Genomic_DNA"/>
</dbReference>
<dbReference type="PROSITE" id="PS52029">
    <property type="entry name" value="LD_TPASE"/>
    <property type="match status" value="1"/>
</dbReference>
<dbReference type="UniPathway" id="UPA00219"/>
<dbReference type="Gene3D" id="2.40.440.10">
    <property type="entry name" value="L,D-transpeptidase catalytic domain-like"/>
    <property type="match status" value="1"/>
</dbReference>
<feature type="signal peptide" evidence="10">
    <location>
        <begin position="1"/>
        <end position="30"/>
    </location>
</feature>
<dbReference type="GO" id="GO:0018104">
    <property type="term" value="P:peptidoglycan-protein cross-linking"/>
    <property type="evidence" value="ECO:0007669"/>
    <property type="project" value="TreeGrafter"/>
</dbReference>
<dbReference type="PROSITE" id="PS51318">
    <property type="entry name" value="TAT"/>
    <property type="match status" value="1"/>
</dbReference>
<comment type="pathway">
    <text evidence="1 8">Cell wall biogenesis; peptidoglycan biosynthesis.</text>
</comment>
<keyword evidence="6 8" id="KW-0961">Cell wall biogenesis/degradation</keyword>
<dbReference type="SUPFAM" id="SSF141523">
    <property type="entry name" value="L,D-transpeptidase catalytic domain-like"/>
    <property type="match status" value="1"/>
</dbReference>
<dbReference type="GO" id="GO:0071555">
    <property type="term" value="P:cell wall organization"/>
    <property type="evidence" value="ECO:0007669"/>
    <property type="project" value="UniProtKB-UniRule"/>
</dbReference>
<feature type="compositionally biased region" description="Low complexity" evidence="9">
    <location>
        <begin position="406"/>
        <end position="451"/>
    </location>
</feature>
<dbReference type="InterPro" id="IPR005490">
    <property type="entry name" value="LD_TPept_cat_dom"/>
</dbReference>
<feature type="active site" description="Proton donor/acceptor" evidence="8">
    <location>
        <position position="328"/>
    </location>
</feature>
<keyword evidence="3 8" id="KW-0133">Cell shape</keyword>
<keyword evidence="13" id="KW-1185">Reference proteome</keyword>
<dbReference type="Pfam" id="PF03734">
    <property type="entry name" value="YkuD"/>
    <property type="match status" value="1"/>
</dbReference>
<keyword evidence="4 8" id="KW-0573">Peptidoglycan synthesis</keyword>
<dbReference type="Gene3D" id="2.60.40.3780">
    <property type="match status" value="1"/>
</dbReference>
<feature type="region of interest" description="Disordered" evidence="9">
    <location>
        <begin position="400"/>
        <end position="451"/>
    </location>
</feature>
<keyword evidence="5" id="KW-0012">Acyltransferase</keyword>
<dbReference type="Proteomes" id="UP000467249">
    <property type="component" value="Chromosome"/>
</dbReference>
<dbReference type="RefSeq" id="WP_163806498.1">
    <property type="nucleotide sequence ID" value="NZ_AP022620.1"/>
</dbReference>
<evidence type="ECO:0000313" key="12">
    <source>
        <dbReference type="EMBL" id="BBZ79372.1"/>
    </source>
</evidence>
<dbReference type="CDD" id="cd13432">
    <property type="entry name" value="LDT_IgD_like_2"/>
    <property type="match status" value="1"/>
</dbReference>
<evidence type="ECO:0000256" key="9">
    <source>
        <dbReference type="SAM" id="MobiDB-lite"/>
    </source>
</evidence>
<organism evidence="12 13">
    <name type="scientific">Mycolicibacterium anyangense</name>
    <dbReference type="NCBI Taxonomy" id="1431246"/>
    <lineage>
        <taxon>Bacteria</taxon>
        <taxon>Bacillati</taxon>
        <taxon>Actinomycetota</taxon>
        <taxon>Actinomycetes</taxon>
        <taxon>Mycobacteriales</taxon>
        <taxon>Mycobacteriaceae</taxon>
        <taxon>Mycolicibacterium</taxon>
    </lineage>
</organism>
<evidence type="ECO:0000313" key="13">
    <source>
        <dbReference type="Proteomes" id="UP000467249"/>
    </source>
</evidence>
<comment type="pathway">
    <text evidence="7">Glycan biosynthesis.</text>
</comment>
<dbReference type="CDD" id="cd16913">
    <property type="entry name" value="YkuD_like"/>
    <property type="match status" value="1"/>
</dbReference>
<evidence type="ECO:0000256" key="6">
    <source>
        <dbReference type="ARBA" id="ARBA00023316"/>
    </source>
</evidence>
<dbReference type="Pfam" id="PF17964">
    <property type="entry name" value="Big_10"/>
    <property type="match status" value="1"/>
</dbReference>
<dbReference type="GO" id="GO:0008360">
    <property type="term" value="P:regulation of cell shape"/>
    <property type="evidence" value="ECO:0007669"/>
    <property type="project" value="UniProtKB-UniRule"/>
</dbReference>
<dbReference type="PANTHER" id="PTHR30582:SF2">
    <property type="entry name" value="L,D-TRANSPEPTIDASE YCIB-RELATED"/>
    <property type="match status" value="1"/>
</dbReference>
<evidence type="ECO:0000259" key="11">
    <source>
        <dbReference type="PROSITE" id="PS52029"/>
    </source>
</evidence>
<keyword evidence="2" id="KW-0808">Transferase</keyword>
<evidence type="ECO:0000256" key="2">
    <source>
        <dbReference type="ARBA" id="ARBA00022679"/>
    </source>
</evidence>
<evidence type="ECO:0000256" key="4">
    <source>
        <dbReference type="ARBA" id="ARBA00022984"/>
    </source>
</evidence>
<evidence type="ECO:0000256" key="10">
    <source>
        <dbReference type="SAM" id="SignalP"/>
    </source>
</evidence>
<dbReference type="PANTHER" id="PTHR30582">
    <property type="entry name" value="L,D-TRANSPEPTIDASE"/>
    <property type="match status" value="1"/>
</dbReference>
<dbReference type="GO" id="GO:0071972">
    <property type="term" value="F:peptidoglycan L,D-transpeptidase activity"/>
    <property type="evidence" value="ECO:0007669"/>
    <property type="project" value="TreeGrafter"/>
</dbReference>
<feature type="domain" description="L,D-TPase catalytic" evidence="11">
    <location>
        <begin position="249"/>
        <end position="370"/>
    </location>
</feature>
<keyword evidence="10" id="KW-0732">Signal</keyword>
<dbReference type="InterPro" id="IPR006311">
    <property type="entry name" value="TAT_signal"/>
</dbReference>
<dbReference type="AlphaFoldDB" id="A0A6N4WHG0"/>
<dbReference type="InterPro" id="IPR050979">
    <property type="entry name" value="LD-transpeptidase"/>
</dbReference>
<evidence type="ECO:0000256" key="1">
    <source>
        <dbReference type="ARBA" id="ARBA00004752"/>
    </source>
</evidence>
<reference evidence="12 13" key="1">
    <citation type="journal article" date="2019" name="Emerg. Microbes Infect.">
        <title>Comprehensive subspecies identification of 175 nontuberculous mycobacteria species based on 7547 genomic profiles.</title>
        <authorList>
            <person name="Matsumoto Y."/>
            <person name="Kinjo T."/>
            <person name="Motooka D."/>
            <person name="Nabeya D."/>
            <person name="Jung N."/>
            <person name="Uechi K."/>
            <person name="Horii T."/>
            <person name="Iida T."/>
            <person name="Fujita J."/>
            <person name="Nakamura S."/>
        </authorList>
    </citation>
    <scope>NUCLEOTIDE SEQUENCE [LARGE SCALE GENOMIC DNA]</scope>
    <source>
        <strain evidence="12 13">JCM 30275</strain>
    </source>
</reference>
<evidence type="ECO:0000256" key="5">
    <source>
        <dbReference type="ARBA" id="ARBA00023315"/>
    </source>
</evidence>
<accession>A0A6N4WHG0</accession>
<feature type="active site" description="Nucleophile" evidence="8">
    <location>
        <position position="346"/>
    </location>
</feature>
<proteinExistence type="predicted"/>